<keyword evidence="3" id="KW-0223">Dioxygenase</keyword>
<dbReference type="Gene3D" id="2.60.120.590">
    <property type="entry name" value="Alpha-ketoglutarate-dependent dioxygenase AlkB-like"/>
    <property type="match status" value="1"/>
</dbReference>
<dbReference type="GO" id="GO:0035515">
    <property type="term" value="F:oxidative RNA demethylase activity"/>
    <property type="evidence" value="ECO:0007669"/>
    <property type="project" value="TreeGrafter"/>
</dbReference>
<evidence type="ECO:0000259" key="8">
    <source>
        <dbReference type="Pfam" id="PF13532"/>
    </source>
</evidence>
<dbReference type="Proteomes" id="UP001159364">
    <property type="component" value="Linkage Group LG08"/>
</dbReference>
<evidence type="ECO:0000256" key="7">
    <source>
        <dbReference type="SAM" id="MobiDB-lite"/>
    </source>
</evidence>
<evidence type="ECO:0000256" key="2">
    <source>
        <dbReference type="ARBA" id="ARBA00022723"/>
    </source>
</evidence>
<dbReference type="GO" id="GO:0005737">
    <property type="term" value="C:cytoplasm"/>
    <property type="evidence" value="ECO:0007669"/>
    <property type="project" value="TreeGrafter"/>
</dbReference>
<feature type="binding site" evidence="6">
    <location>
        <position position="141"/>
    </location>
    <ligand>
        <name>Fe cation</name>
        <dbReference type="ChEBI" id="CHEBI:24875"/>
        <note>catalytic</note>
    </ligand>
</feature>
<accession>A0AAV8UBH0</accession>
<dbReference type="GO" id="GO:0035513">
    <property type="term" value="P:oxidative RNA demethylation"/>
    <property type="evidence" value="ECO:0007669"/>
    <property type="project" value="TreeGrafter"/>
</dbReference>
<keyword evidence="2 6" id="KW-0479">Metal-binding</keyword>
<keyword evidence="10" id="KW-1185">Reference proteome</keyword>
<name>A0AAV8UBH0_9ROSI</name>
<comment type="cofactor">
    <cofactor evidence="6">
        <name>Fe(2+)</name>
        <dbReference type="ChEBI" id="CHEBI:29033"/>
    </cofactor>
    <text evidence="6">Binds 1 Fe(2+) ion per subunit.</text>
</comment>
<organism evidence="9 10">
    <name type="scientific">Erythroxylum novogranatense</name>
    <dbReference type="NCBI Taxonomy" id="1862640"/>
    <lineage>
        <taxon>Eukaryota</taxon>
        <taxon>Viridiplantae</taxon>
        <taxon>Streptophyta</taxon>
        <taxon>Embryophyta</taxon>
        <taxon>Tracheophyta</taxon>
        <taxon>Spermatophyta</taxon>
        <taxon>Magnoliopsida</taxon>
        <taxon>eudicotyledons</taxon>
        <taxon>Gunneridae</taxon>
        <taxon>Pentapetalae</taxon>
        <taxon>rosids</taxon>
        <taxon>fabids</taxon>
        <taxon>Malpighiales</taxon>
        <taxon>Erythroxylaceae</taxon>
        <taxon>Erythroxylum</taxon>
    </lineage>
</organism>
<evidence type="ECO:0000313" key="10">
    <source>
        <dbReference type="Proteomes" id="UP001159364"/>
    </source>
</evidence>
<evidence type="ECO:0000256" key="1">
    <source>
        <dbReference type="ARBA" id="ARBA00007879"/>
    </source>
</evidence>
<dbReference type="GO" id="GO:0008198">
    <property type="term" value="F:ferrous iron binding"/>
    <property type="evidence" value="ECO:0007669"/>
    <property type="project" value="TreeGrafter"/>
</dbReference>
<dbReference type="InterPro" id="IPR037151">
    <property type="entry name" value="AlkB-like_sf"/>
</dbReference>
<dbReference type="InterPro" id="IPR027450">
    <property type="entry name" value="AlkB-like"/>
</dbReference>
<dbReference type="PANTHER" id="PTHR16557:SF2">
    <property type="entry name" value="NUCLEIC ACID DIOXYGENASE ALKBH1"/>
    <property type="match status" value="1"/>
</dbReference>
<evidence type="ECO:0000256" key="4">
    <source>
        <dbReference type="ARBA" id="ARBA00023002"/>
    </source>
</evidence>
<dbReference type="AlphaFoldDB" id="A0AAV8UBH0"/>
<dbReference type="SUPFAM" id="SSF51197">
    <property type="entry name" value="Clavaminate synthase-like"/>
    <property type="match status" value="1"/>
</dbReference>
<comment type="similarity">
    <text evidence="1">Belongs to the alkB family.</text>
</comment>
<evidence type="ECO:0000256" key="5">
    <source>
        <dbReference type="ARBA" id="ARBA00023004"/>
    </source>
</evidence>
<protein>
    <recommendedName>
        <fullName evidence="8">Alpha-ketoglutarate-dependent dioxygenase AlkB-like domain-containing protein</fullName>
    </recommendedName>
</protein>
<keyword evidence="5 6" id="KW-0408">Iron</keyword>
<gene>
    <name evidence="9" type="ORF">K2173_019465</name>
</gene>
<sequence>MDVGIGSDGIWSARRRGDPRDPPLGIRTCGARAQHIQLIVFIKLVALGRNLGLSSGGFYQLGYRDGTRLHLKMMCLGKNWDPNTSQYGEYRPIDGSNALTIPHELHVLVEKAIKDSLALIEDVICIVNFCSASGRLGLHQDKNESQENLRQGLPVVSFSIGDSGEFLYDDQRDVGKAKKLVLDSGDIWWDFYTYISWCKFNPPKHRS</sequence>
<evidence type="ECO:0000256" key="6">
    <source>
        <dbReference type="PIRSR" id="PIRSR604574-2"/>
    </source>
</evidence>
<dbReference type="GO" id="GO:0035516">
    <property type="term" value="F:broad specificity oxidative DNA demethylase activity"/>
    <property type="evidence" value="ECO:0007669"/>
    <property type="project" value="TreeGrafter"/>
</dbReference>
<dbReference type="PANTHER" id="PTHR16557">
    <property type="entry name" value="ALKYLATED DNA REPAIR PROTEIN ALKB-RELATED"/>
    <property type="match status" value="1"/>
</dbReference>
<feature type="binding site" evidence="6">
    <location>
        <position position="139"/>
    </location>
    <ligand>
        <name>Fe cation</name>
        <dbReference type="ChEBI" id="CHEBI:24875"/>
        <note>catalytic</note>
    </ligand>
</feature>
<comment type="caution">
    <text evidence="9">The sequence shown here is derived from an EMBL/GenBank/DDBJ whole genome shotgun (WGS) entry which is preliminary data.</text>
</comment>
<reference evidence="9 10" key="1">
    <citation type="submission" date="2021-09" db="EMBL/GenBank/DDBJ databases">
        <title>Genomic insights and catalytic innovation underlie evolution of tropane alkaloids biosynthesis.</title>
        <authorList>
            <person name="Wang Y.-J."/>
            <person name="Tian T."/>
            <person name="Huang J.-P."/>
            <person name="Huang S.-X."/>
        </authorList>
    </citation>
    <scope>NUCLEOTIDE SEQUENCE [LARGE SCALE GENOMIC DNA]</scope>
    <source>
        <strain evidence="9">KIB-2018</strain>
        <tissue evidence="9">Leaf</tissue>
    </source>
</reference>
<evidence type="ECO:0000313" key="9">
    <source>
        <dbReference type="EMBL" id="KAJ8899765.1"/>
    </source>
</evidence>
<dbReference type="EMBL" id="JAIWQS010000008">
    <property type="protein sequence ID" value="KAJ8899765.1"/>
    <property type="molecule type" value="Genomic_DNA"/>
</dbReference>
<keyword evidence="4" id="KW-0560">Oxidoreductase</keyword>
<feature type="region of interest" description="Disordered" evidence="7">
    <location>
        <begin position="1"/>
        <end position="24"/>
    </location>
</feature>
<feature type="domain" description="Alpha-ketoglutarate-dependent dioxygenase AlkB-like" evidence="8">
    <location>
        <begin position="54"/>
        <end position="187"/>
    </location>
</feature>
<proteinExistence type="inferred from homology"/>
<dbReference type="Pfam" id="PF13532">
    <property type="entry name" value="2OG-FeII_Oxy_2"/>
    <property type="match status" value="1"/>
</dbReference>
<evidence type="ECO:0000256" key="3">
    <source>
        <dbReference type="ARBA" id="ARBA00022964"/>
    </source>
</evidence>
<dbReference type="InterPro" id="IPR004574">
    <property type="entry name" value="Alkb"/>
</dbReference>